<reference evidence="2" key="1">
    <citation type="submission" date="2022-11" db="UniProtKB">
        <authorList>
            <consortium name="WormBaseParasite"/>
        </authorList>
    </citation>
    <scope>IDENTIFICATION</scope>
</reference>
<keyword evidence="1" id="KW-1185">Reference proteome</keyword>
<protein>
    <submittedName>
        <fullName evidence="2">Uncharacterized protein</fullName>
    </submittedName>
</protein>
<sequence length="78" mass="9352">MLKDIKEAEANPIDKVEIKYLDDESINNVLEQHQEHLRSMQKDASQKDIMDNLWDKHYLQLDWTMKFLPFSGWEDQSS</sequence>
<name>A0A915ITF9_ROMCU</name>
<dbReference type="Proteomes" id="UP000887565">
    <property type="component" value="Unplaced"/>
</dbReference>
<evidence type="ECO:0000313" key="2">
    <source>
        <dbReference type="WBParaSite" id="nRc.2.0.1.t16664-RA"/>
    </source>
</evidence>
<accession>A0A915ITF9</accession>
<evidence type="ECO:0000313" key="1">
    <source>
        <dbReference type="Proteomes" id="UP000887565"/>
    </source>
</evidence>
<dbReference type="AlphaFoldDB" id="A0A915ITF9"/>
<proteinExistence type="predicted"/>
<dbReference type="WBParaSite" id="nRc.2.0.1.t16664-RA">
    <property type="protein sequence ID" value="nRc.2.0.1.t16664-RA"/>
    <property type="gene ID" value="nRc.2.0.1.g16664"/>
</dbReference>
<organism evidence="1 2">
    <name type="scientific">Romanomermis culicivorax</name>
    <name type="common">Nematode worm</name>
    <dbReference type="NCBI Taxonomy" id="13658"/>
    <lineage>
        <taxon>Eukaryota</taxon>
        <taxon>Metazoa</taxon>
        <taxon>Ecdysozoa</taxon>
        <taxon>Nematoda</taxon>
        <taxon>Enoplea</taxon>
        <taxon>Dorylaimia</taxon>
        <taxon>Mermithida</taxon>
        <taxon>Mermithoidea</taxon>
        <taxon>Mermithidae</taxon>
        <taxon>Romanomermis</taxon>
    </lineage>
</organism>